<dbReference type="GO" id="GO:0016020">
    <property type="term" value="C:membrane"/>
    <property type="evidence" value="ECO:0007669"/>
    <property type="project" value="InterPro"/>
</dbReference>
<dbReference type="GO" id="GO:0020037">
    <property type="term" value="F:heme binding"/>
    <property type="evidence" value="ECO:0007669"/>
    <property type="project" value="InterPro"/>
</dbReference>
<feature type="domain" description="Methyl-accepting transducer" evidence="3">
    <location>
        <begin position="230"/>
        <end position="431"/>
    </location>
</feature>
<evidence type="ECO:0000313" key="4">
    <source>
        <dbReference type="EMBL" id="TCZ80920.1"/>
    </source>
</evidence>
<dbReference type="EMBL" id="SKFG01000001">
    <property type="protein sequence ID" value="TCZ80920.1"/>
    <property type="molecule type" value="Genomic_DNA"/>
</dbReference>
<dbReference type="Gene3D" id="1.10.287.950">
    <property type="entry name" value="Methyl-accepting chemotaxis protein"/>
    <property type="match status" value="1"/>
</dbReference>
<accession>A0A4R4ENB9</accession>
<dbReference type="PROSITE" id="PS50111">
    <property type="entry name" value="CHEMOTAXIS_TRANSDUC_2"/>
    <property type="match status" value="1"/>
</dbReference>
<evidence type="ECO:0000256" key="1">
    <source>
        <dbReference type="ARBA" id="ARBA00023224"/>
    </source>
</evidence>
<reference evidence="4 5" key="1">
    <citation type="submission" date="2019-03" db="EMBL/GenBank/DDBJ databases">
        <authorList>
            <person name="Kim M.K.M."/>
        </authorList>
    </citation>
    <scope>NUCLEOTIDE SEQUENCE [LARGE SCALE GENOMIC DNA]</scope>
    <source>
        <strain evidence="4 5">18JY21-1</strain>
    </source>
</reference>
<name>A0A4R4ENB9_9BACL</name>
<dbReference type="GO" id="GO:0007165">
    <property type="term" value="P:signal transduction"/>
    <property type="evidence" value="ECO:0007669"/>
    <property type="project" value="UniProtKB-KW"/>
</dbReference>
<dbReference type="InterPro" id="IPR004089">
    <property type="entry name" value="MCPsignal_dom"/>
</dbReference>
<sequence length="590" mass="66201">MNKMYITKEGVLLVFLLKKSPASIINPIQPTDIAASDGLKEKLYFLQITKNDLANVNKLQDIIAKHAEAITKRHYDLLKQVPHLAQIMQSHSTIDRLSHTFVEYLNSIPQIVFDQKYVQSRIKIGIVHARIQLSPEWYIGSYVRIYEYLLPYILETFTNRSEASSILLSLNRVLTLDSQLILEAYQEAHEFRFVDTNSQIVEELIQLDKVKPLLVAVDKTISEAINVNLATEELSQSVERVAEHAVQVAENTENLVHQTNLGQQVIYKSLKGFLAVVEEFKETRSKLDHLFEAIDNVTEVVKFIREVAEQTNLLALNAAIEAARAGEEGKGFAVVADEVRKLSVQTQHSVESITGMIDKVKASARSVGDKSDGMSGSLISCVEEAKEAISSLDVIMTKVSEISSFTQHIAAIVQEQSAATHDISNRIVEVLNETEQIKTNANDTGRSIYDVSVKVNDLRNKSLQFIGHMSESQLLRVVRTDHLLWKWWVYNSVLGFQEMDPDKVVDAHSCRLGQWYDSNQSNAAIAALDSYKALYEPHAQIHQLSKTAAQQMQKGSHKEALDTLLQIEKTSTIVVKGIDQLQKDLALAKA</sequence>
<gene>
    <name evidence="4" type="ORF">E0485_01130</name>
</gene>
<dbReference type="InterPro" id="IPR009050">
    <property type="entry name" value="Globin-like_sf"/>
</dbReference>
<dbReference type="SUPFAM" id="SSF46458">
    <property type="entry name" value="Globin-like"/>
    <property type="match status" value="1"/>
</dbReference>
<dbReference type="InterPro" id="IPR039379">
    <property type="entry name" value="Protoglobin_sensor_dom"/>
</dbReference>
<dbReference type="Gene3D" id="1.10.490.10">
    <property type="entry name" value="Globins"/>
    <property type="match status" value="1"/>
</dbReference>
<dbReference type="Pfam" id="PF13682">
    <property type="entry name" value="CZB"/>
    <property type="match status" value="1"/>
</dbReference>
<organism evidence="4 5">
    <name type="scientific">Paenibacillus albiflavus</name>
    <dbReference type="NCBI Taxonomy" id="2545760"/>
    <lineage>
        <taxon>Bacteria</taxon>
        <taxon>Bacillati</taxon>
        <taxon>Bacillota</taxon>
        <taxon>Bacilli</taxon>
        <taxon>Bacillales</taxon>
        <taxon>Paenibacillaceae</taxon>
        <taxon>Paenibacillus</taxon>
    </lineage>
</organism>
<dbReference type="SMART" id="SM00283">
    <property type="entry name" value="MA"/>
    <property type="match status" value="1"/>
</dbReference>
<dbReference type="GO" id="GO:0019825">
    <property type="term" value="F:oxygen binding"/>
    <property type="evidence" value="ECO:0007669"/>
    <property type="project" value="InterPro"/>
</dbReference>
<evidence type="ECO:0000256" key="2">
    <source>
        <dbReference type="PROSITE-ProRule" id="PRU00284"/>
    </source>
</evidence>
<protein>
    <submittedName>
        <fullName evidence="4">Methyl-accepting chemotaxis protein</fullName>
    </submittedName>
</protein>
<dbReference type="Pfam" id="PF00015">
    <property type="entry name" value="MCPsignal"/>
    <property type="match status" value="1"/>
</dbReference>
<comment type="caution">
    <text evidence="4">The sequence shown here is derived from an EMBL/GenBank/DDBJ whole genome shotgun (WGS) entry which is preliminary data.</text>
</comment>
<dbReference type="InterPro" id="IPR044398">
    <property type="entry name" value="Globin-sensor_dom"/>
</dbReference>
<dbReference type="PANTHER" id="PTHR32089:SF112">
    <property type="entry name" value="LYSOZYME-LIKE PROTEIN-RELATED"/>
    <property type="match status" value="1"/>
</dbReference>
<dbReference type="PANTHER" id="PTHR32089">
    <property type="entry name" value="METHYL-ACCEPTING CHEMOTAXIS PROTEIN MCPB"/>
    <property type="match status" value="1"/>
</dbReference>
<proteinExistence type="predicted"/>
<dbReference type="AlphaFoldDB" id="A0A4R4ENB9"/>
<evidence type="ECO:0000313" key="5">
    <source>
        <dbReference type="Proteomes" id="UP000295418"/>
    </source>
</evidence>
<dbReference type="Gene3D" id="1.20.120.30">
    <property type="entry name" value="Aspartate receptor, ligand-binding domain"/>
    <property type="match status" value="1"/>
</dbReference>
<keyword evidence="5" id="KW-1185">Reference proteome</keyword>
<keyword evidence="1 2" id="KW-0807">Transducer</keyword>
<dbReference type="OrthoDB" id="266313at2"/>
<dbReference type="CDD" id="cd01068">
    <property type="entry name" value="globin_sensor"/>
    <property type="match status" value="1"/>
</dbReference>
<dbReference type="InterPro" id="IPR025991">
    <property type="entry name" value="Chemoreceptor_zinc-bind_dom"/>
</dbReference>
<dbReference type="InterPro" id="IPR012292">
    <property type="entry name" value="Globin/Proto"/>
</dbReference>
<dbReference type="Pfam" id="PF11563">
    <property type="entry name" value="Protoglobin"/>
    <property type="match status" value="1"/>
</dbReference>
<dbReference type="Proteomes" id="UP000295418">
    <property type="component" value="Unassembled WGS sequence"/>
</dbReference>
<evidence type="ECO:0000259" key="3">
    <source>
        <dbReference type="PROSITE" id="PS50111"/>
    </source>
</evidence>
<dbReference type="SUPFAM" id="SSF58104">
    <property type="entry name" value="Methyl-accepting chemotaxis protein (MCP) signaling domain"/>
    <property type="match status" value="1"/>
</dbReference>